<dbReference type="Gene3D" id="1.10.10.60">
    <property type="entry name" value="Homeodomain-like"/>
    <property type="match status" value="1"/>
</dbReference>
<evidence type="ECO:0000313" key="2">
    <source>
        <dbReference type="EMBL" id="MBK3495043.1"/>
    </source>
</evidence>
<dbReference type="Proteomes" id="UP000618943">
    <property type="component" value="Unassembled WGS sequence"/>
</dbReference>
<dbReference type="InterPro" id="IPR018060">
    <property type="entry name" value="HTH_AraC"/>
</dbReference>
<dbReference type="EMBL" id="JAEOAH010000008">
    <property type="protein sequence ID" value="MBK3495043.1"/>
    <property type="molecule type" value="Genomic_DNA"/>
</dbReference>
<reference evidence="2 3" key="1">
    <citation type="submission" date="2020-12" db="EMBL/GenBank/DDBJ databases">
        <title>YIM B01967 draft genome.</title>
        <authorList>
            <person name="Yan X."/>
        </authorList>
    </citation>
    <scope>NUCLEOTIDE SEQUENCE [LARGE SCALE GENOMIC DNA]</scope>
    <source>
        <strain evidence="2 3">YIM B01967</strain>
    </source>
</reference>
<gene>
    <name evidence="2" type="ORF">JFL43_09255</name>
</gene>
<organism evidence="2 3">
    <name type="scientific">Viridibacillus soli</name>
    <dbReference type="NCBI Taxonomy" id="2798301"/>
    <lineage>
        <taxon>Bacteria</taxon>
        <taxon>Bacillati</taxon>
        <taxon>Bacillota</taxon>
        <taxon>Bacilli</taxon>
        <taxon>Bacillales</taxon>
        <taxon>Caryophanaceae</taxon>
        <taxon>Viridibacillus</taxon>
    </lineage>
</organism>
<evidence type="ECO:0000313" key="3">
    <source>
        <dbReference type="Proteomes" id="UP000618943"/>
    </source>
</evidence>
<comment type="caution">
    <text evidence="2">The sequence shown here is derived from an EMBL/GenBank/DDBJ whole genome shotgun (WGS) entry which is preliminary data.</text>
</comment>
<dbReference type="PROSITE" id="PS01124">
    <property type="entry name" value="HTH_ARAC_FAMILY_2"/>
    <property type="match status" value="1"/>
</dbReference>
<sequence>MTPNSYCRSFKRAIGVSPTEYLNQIRRHHTKEMLGPLKMWLLQ</sequence>
<proteinExistence type="predicted"/>
<protein>
    <recommendedName>
        <fullName evidence="1">HTH araC/xylS-type domain-containing protein</fullName>
    </recommendedName>
</protein>
<keyword evidence="3" id="KW-1185">Reference proteome</keyword>
<name>A0ABS1H6K3_9BACL</name>
<accession>A0ABS1H6K3</accession>
<evidence type="ECO:0000259" key="1">
    <source>
        <dbReference type="PROSITE" id="PS01124"/>
    </source>
</evidence>
<feature type="domain" description="HTH araC/xylS-type" evidence="1">
    <location>
        <begin position="1"/>
        <end position="24"/>
    </location>
</feature>